<protein>
    <submittedName>
        <fullName evidence="1">Uncharacterized protein</fullName>
    </submittedName>
</protein>
<accession>A0ABV3FBU7</accession>
<comment type="caution">
    <text evidence="1">The sequence shown here is derived from an EMBL/GenBank/DDBJ whole genome shotgun (WGS) entry which is preliminary data.</text>
</comment>
<evidence type="ECO:0000313" key="1">
    <source>
        <dbReference type="EMBL" id="MEV0365186.1"/>
    </source>
</evidence>
<reference evidence="1 2" key="1">
    <citation type="submission" date="2024-06" db="EMBL/GenBank/DDBJ databases">
        <title>The Natural Products Discovery Center: Release of the First 8490 Sequenced Strains for Exploring Actinobacteria Biosynthetic Diversity.</title>
        <authorList>
            <person name="Kalkreuter E."/>
            <person name="Kautsar S.A."/>
            <person name="Yang D."/>
            <person name="Bader C.D."/>
            <person name="Teijaro C.N."/>
            <person name="Fluegel L."/>
            <person name="Davis C.M."/>
            <person name="Simpson J.R."/>
            <person name="Lauterbach L."/>
            <person name="Steele A.D."/>
            <person name="Gui C."/>
            <person name="Meng S."/>
            <person name="Li G."/>
            <person name="Viehrig K."/>
            <person name="Ye F."/>
            <person name="Su P."/>
            <person name="Kiefer A.F."/>
            <person name="Nichols A."/>
            <person name="Cepeda A.J."/>
            <person name="Yan W."/>
            <person name="Fan B."/>
            <person name="Jiang Y."/>
            <person name="Adhikari A."/>
            <person name="Zheng C.-J."/>
            <person name="Schuster L."/>
            <person name="Cowan T.M."/>
            <person name="Smanski M.J."/>
            <person name="Chevrette M.G."/>
            <person name="De Carvalho L.P.S."/>
            <person name="Shen B."/>
        </authorList>
    </citation>
    <scope>NUCLEOTIDE SEQUENCE [LARGE SCALE GENOMIC DNA]</scope>
    <source>
        <strain evidence="1 2">NPDC050671</strain>
    </source>
</reference>
<sequence>MYTTAVTRFDSAEFRFHIAGRPTPEKFRRLHRHWFDHGVPVVDLDG</sequence>
<keyword evidence="2" id="KW-1185">Reference proteome</keyword>
<name>A0ABV3FBU7_9NOCA</name>
<dbReference type="Proteomes" id="UP001551658">
    <property type="component" value="Unassembled WGS sequence"/>
</dbReference>
<dbReference type="EMBL" id="JBFAIH010000013">
    <property type="protein sequence ID" value="MEV0365186.1"/>
    <property type="molecule type" value="Genomic_DNA"/>
</dbReference>
<organism evidence="1 2">
    <name type="scientific">Nocardia fusca</name>
    <dbReference type="NCBI Taxonomy" id="941183"/>
    <lineage>
        <taxon>Bacteria</taxon>
        <taxon>Bacillati</taxon>
        <taxon>Actinomycetota</taxon>
        <taxon>Actinomycetes</taxon>
        <taxon>Mycobacteriales</taxon>
        <taxon>Nocardiaceae</taxon>
        <taxon>Nocardia</taxon>
    </lineage>
</organism>
<gene>
    <name evidence="1" type="ORF">AB0H72_21035</name>
</gene>
<proteinExistence type="predicted"/>
<evidence type="ECO:0000313" key="2">
    <source>
        <dbReference type="Proteomes" id="UP001551658"/>
    </source>
</evidence>
<dbReference type="RefSeq" id="WP_357981266.1">
    <property type="nucleotide sequence ID" value="NZ_JBFAIH010000013.1"/>
</dbReference>